<comment type="function">
    <text evidence="7">Component of the eukaryotic translation initiation factor 3 (eIF-3) complex, which is involved in protein synthesis and, together with other initiation factors, stimulates binding of mRNA and methionyl-tRNAi to the 40S ribosome.</text>
</comment>
<dbReference type="PANTHER" id="PTHR14068:SF0">
    <property type="entry name" value="EUKARYOTIC TRANSLATION INITIATION FACTOR 3 SUBUNIT B"/>
    <property type="match status" value="1"/>
</dbReference>
<dbReference type="OrthoDB" id="10250414at2759"/>
<gene>
    <name evidence="6" type="primary">PRT1</name>
    <name evidence="9" type="ORF">CANCADRAFT_4309</name>
</gene>
<dbReference type="InterPro" id="IPR013979">
    <property type="entry name" value="TIF_beta_prop-like"/>
</dbReference>
<dbReference type="GO" id="GO:0016282">
    <property type="term" value="C:eukaryotic 43S preinitiation complex"/>
    <property type="evidence" value="ECO:0007669"/>
    <property type="project" value="UniProtKB-UniRule"/>
</dbReference>
<reference evidence="10" key="1">
    <citation type="submission" date="2016-02" db="EMBL/GenBank/DDBJ databases">
        <title>Comparative genomics of biotechnologically important yeasts.</title>
        <authorList>
            <consortium name="DOE Joint Genome Institute"/>
            <person name="Riley R."/>
            <person name="Haridas S."/>
            <person name="Wolfe K.H."/>
            <person name="Lopes M.R."/>
            <person name="Hittinger C.T."/>
            <person name="Goker M."/>
            <person name="Salamov A."/>
            <person name="Wisecaver J."/>
            <person name="Long T.M."/>
            <person name="Aerts A.L."/>
            <person name="Barry K."/>
            <person name="Choi C."/>
            <person name="Clum A."/>
            <person name="Coughlan A.Y."/>
            <person name="Deshpande S."/>
            <person name="Douglass A.P."/>
            <person name="Hanson S.J."/>
            <person name="Klenk H.-P."/>
            <person name="Labutti K."/>
            <person name="Lapidus A."/>
            <person name="Lindquist E."/>
            <person name="Lipzen A."/>
            <person name="Meier-Kolthoff J.P."/>
            <person name="Ohm R.A."/>
            <person name="Otillar R.P."/>
            <person name="Pangilinan J."/>
            <person name="Peng Y."/>
            <person name="Rokas A."/>
            <person name="Rosa C.A."/>
            <person name="Scheuner C."/>
            <person name="Sibirny A.A."/>
            <person name="Slot J.C."/>
            <person name="Stielow J.B."/>
            <person name="Sun H."/>
            <person name="Kurtzman C.P."/>
            <person name="Blackwell M."/>
            <person name="Jeffries T.W."/>
            <person name="Grigoriev I.V."/>
        </authorList>
    </citation>
    <scope>NUCLEOTIDE SEQUENCE [LARGE SCALE GENOMIC DNA]</scope>
    <source>
        <strain evidence="10">NRRL Y-17796</strain>
    </source>
</reference>
<dbReference type="GO" id="GO:0003743">
    <property type="term" value="F:translation initiation factor activity"/>
    <property type="evidence" value="ECO:0007669"/>
    <property type="project" value="UniProtKB-UniRule"/>
</dbReference>
<dbReference type="InterPro" id="IPR035979">
    <property type="entry name" value="RBD_domain_sf"/>
</dbReference>
<comment type="function">
    <text evidence="6">RNA-binding component of the eukaryotic translation initiation factor 3 (eIF-3) complex, which is involved in protein synthesis of a specialized repertoire of mRNAs and, together with other initiation factors, stimulates binding of mRNA and methionyl-tRNAi to the 40S ribosome. The eIF-3 complex specifically targets and initiates translation of a subset of mRNAs involved in cell proliferation.</text>
</comment>
<dbReference type="EMBL" id="KV453843">
    <property type="protein sequence ID" value="ODV89686.1"/>
    <property type="molecule type" value="Genomic_DNA"/>
</dbReference>
<keyword evidence="2 6" id="KW-0963">Cytoplasm</keyword>
<evidence type="ECO:0000313" key="10">
    <source>
        <dbReference type="Proteomes" id="UP000095023"/>
    </source>
</evidence>
<dbReference type="Gene3D" id="3.30.70.330">
    <property type="match status" value="1"/>
</dbReference>
<dbReference type="GO" id="GO:0042802">
    <property type="term" value="F:identical protein binding"/>
    <property type="evidence" value="ECO:0007669"/>
    <property type="project" value="EnsemblFungi"/>
</dbReference>
<dbReference type="GO" id="GO:0031369">
    <property type="term" value="F:translation initiation factor binding"/>
    <property type="evidence" value="ECO:0007669"/>
    <property type="project" value="InterPro"/>
</dbReference>
<protein>
    <recommendedName>
        <fullName evidence="6">Eukaryotic translation initiation factor 3 subunit B</fullName>
        <shortName evidence="6">eIF3b</shortName>
    </recommendedName>
    <alternativeName>
        <fullName evidence="6">Eukaryotic translation initiation factor 3 90 kDa subunit homolog</fullName>
        <shortName evidence="6">eIF3 p90</shortName>
    </alternativeName>
    <alternativeName>
        <fullName evidence="6">Translation initiation factor eIF3, p90 subunit homolog</fullName>
    </alternativeName>
</protein>
<dbReference type="GO" id="GO:0043614">
    <property type="term" value="C:multi-eIF complex"/>
    <property type="evidence" value="ECO:0007669"/>
    <property type="project" value="EnsemblFungi"/>
</dbReference>
<evidence type="ECO:0000256" key="1">
    <source>
        <dbReference type="ARBA" id="ARBA00004496"/>
    </source>
</evidence>
<dbReference type="CDD" id="cd12278">
    <property type="entry name" value="RRM_eIF3B"/>
    <property type="match status" value="1"/>
</dbReference>
<dbReference type="GO" id="GO:0001732">
    <property type="term" value="P:formation of cytoplasmic translation initiation complex"/>
    <property type="evidence" value="ECO:0007669"/>
    <property type="project" value="UniProtKB-UniRule"/>
</dbReference>
<evidence type="ECO:0000256" key="6">
    <source>
        <dbReference type="HAMAP-Rule" id="MF_03001"/>
    </source>
</evidence>
<evidence type="ECO:0000256" key="5">
    <source>
        <dbReference type="ARBA" id="ARBA00022917"/>
    </source>
</evidence>
<evidence type="ECO:0000256" key="7">
    <source>
        <dbReference type="PIRNR" id="PIRNR036424"/>
    </source>
</evidence>
<dbReference type="GO" id="GO:0071540">
    <property type="term" value="C:eukaryotic translation initiation factor 3 complex, eIF3e"/>
    <property type="evidence" value="ECO:0007669"/>
    <property type="project" value="EnsemblFungi"/>
</dbReference>
<sequence>MTVDLEEAKELGIDFSDLESKYVVTDEPDLDAFVVADGVPKGVPAAKHKALRTVLRKFLSPAGPITPDNEDGTSGIILALNDDGTTKGTAFVEYETKAGADTAATILHKKRFDKNHTILVNKLSDVIRYTEPGVVSDTWTPPEQEPYTEREHLRWWLADKQGRDQFIMQRGDDTGLFWNCKADPPEKVAVRPGLTEQPVRWSPLGSYLISLHRQGVQIWSGPSFQPTSRYVHPNVAYARISPNESYLVTYSPEPIQLPPPDRRGAFPFGEQDAGKNIAVWELSTGALLRTLALPEEVARELNPEEDIMRWSPDERYVARLTPGQSLSIYELPSMGLIDKKSIRVEGIRDFSWCPTNNIAIQGRKTPAKEIPPSLLAYWTPEVGDQAARVSLMTVPNKEVIRTRNLVNVNDVSLHWQNLGRFLCVKVDRHSKSGKSTFSNLEFYRATEAGIPVEVMELRDSQVLKFAWEPNRDRFVVICADPTDGVSKAILKEQIAAGRAPLTQPPRTIVSFYGLEHSGPGGSVAATDKFVQIAKKLERRTINTIRWNPNGRFLVLTTLVLNRGVLNTTACDLEFFDFDYEGDRKENKYMLEDAADVPVNVMKIGQSSHYGATDIDWDPSGRYVTTASSFWIHNLENGYKIYDIRGAVIREERIEALKCLLWRPRPPTPLSKDQIKQIRKQLREKWAPIFDAEDVAAQSAQAREVMESRRRLLSEWTAYRANIAAKLPKDLFGVKESAQENIEEYTEEVLSEQTEVIE</sequence>
<proteinExistence type="inferred from homology"/>
<comment type="subcellular location">
    <subcellularLocation>
        <location evidence="1 6 7">Cytoplasm</location>
    </subcellularLocation>
</comment>
<dbReference type="GO" id="GO:0003723">
    <property type="term" value="F:RNA binding"/>
    <property type="evidence" value="ECO:0007669"/>
    <property type="project" value="UniProtKB-UniRule"/>
</dbReference>
<accession>A0A1E4TD39</accession>
<evidence type="ECO:0000259" key="8">
    <source>
        <dbReference type="Pfam" id="PF08662"/>
    </source>
</evidence>
<dbReference type="Pfam" id="PF08662">
    <property type="entry name" value="eIF2A"/>
    <property type="match status" value="2"/>
</dbReference>
<dbReference type="GO" id="GO:0071541">
    <property type="term" value="C:eukaryotic translation initiation factor 3 complex, eIF3m"/>
    <property type="evidence" value="ECO:0007669"/>
    <property type="project" value="EnsemblFungi"/>
</dbReference>
<keyword evidence="3 6" id="KW-0396">Initiation factor</keyword>
<keyword evidence="10" id="KW-1185">Reference proteome</keyword>
<dbReference type="SUPFAM" id="SSF54928">
    <property type="entry name" value="RNA-binding domain, RBD"/>
    <property type="match status" value="1"/>
</dbReference>
<keyword evidence="5 6" id="KW-0648">Protein biosynthesis</keyword>
<dbReference type="InterPro" id="IPR034363">
    <property type="entry name" value="eIF3B_RRM"/>
</dbReference>
<dbReference type="HAMAP" id="MF_03001">
    <property type="entry name" value="eIF3b"/>
    <property type="match status" value="1"/>
</dbReference>
<dbReference type="AlphaFoldDB" id="A0A1E4TD39"/>
<dbReference type="InterPro" id="IPR012677">
    <property type="entry name" value="Nucleotide-bd_a/b_plait_sf"/>
</dbReference>
<comment type="similarity">
    <text evidence="6 7">Belongs to the eIF-3 subunit B family.</text>
</comment>
<organism evidence="9 10">
    <name type="scientific">Tortispora caseinolytica NRRL Y-17796</name>
    <dbReference type="NCBI Taxonomy" id="767744"/>
    <lineage>
        <taxon>Eukaryota</taxon>
        <taxon>Fungi</taxon>
        <taxon>Dikarya</taxon>
        <taxon>Ascomycota</taxon>
        <taxon>Saccharomycotina</taxon>
        <taxon>Trigonopsidomycetes</taxon>
        <taxon>Trigonopsidales</taxon>
        <taxon>Trigonopsidaceae</taxon>
        <taxon>Tortispora</taxon>
    </lineage>
</organism>
<dbReference type="PIRSF" id="PIRSF036424">
    <property type="entry name" value="eIF3b"/>
    <property type="match status" value="1"/>
</dbReference>
<evidence type="ECO:0000313" key="9">
    <source>
        <dbReference type="EMBL" id="ODV89686.1"/>
    </source>
</evidence>
<dbReference type="InterPro" id="IPR011400">
    <property type="entry name" value="EIF3B"/>
</dbReference>
<evidence type="ECO:0000256" key="4">
    <source>
        <dbReference type="ARBA" id="ARBA00022884"/>
    </source>
</evidence>
<keyword evidence="4 6" id="KW-0694">RNA-binding</keyword>
<feature type="domain" description="Translation initiation factor beta propellor-like" evidence="8">
    <location>
        <begin position="403"/>
        <end position="477"/>
    </location>
</feature>
<dbReference type="Proteomes" id="UP000095023">
    <property type="component" value="Unassembled WGS sequence"/>
</dbReference>
<comment type="subunit">
    <text evidence="6 7">Component of the eukaryotic translation initiation factor 3 (eIF-3) complex.</text>
</comment>
<evidence type="ECO:0000256" key="3">
    <source>
        <dbReference type="ARBA" id="ARBA00022540"/>
    </source>
</evidence>
<dbReference type="SUPFAM" id="SSF69322">
    <property type="entry name" value="Tricorn protease domain 2"/>
    <property type="match status" value="1"/>
</dbReference>
<dbReference type="Gene3D" id="2.130.10.10">
    <property type="entry name" value="YVTN repeat-like/Quinoprotein amine dehydrogenase"/>
    <property type="match status" value="1"/>
</dbReference>
<dbReference type="InterPro" id="IPR015943">
    <property type="entry name" value="WD40/YVTN_repeat-like_dom_sf"/>
</dbReference>
<dbReference type="GO" id="GO:0010494">
    <property type="term" value="C:cytoplasmic stress granule"/>
    <property type="evidence" value="ECO:0007669"/>
    <property type="project" value="EnsemblFungi"/>
</dbReference>
<evidence type="ECO:0000256" key="2">
    <source>
        <dbReference type="ARBA" id="ARBA00022490"/>
    </source>
</evidence>
<name>A0A1E4TD39_9ASCO</name>
<dbReference type="PANTHER" id="PTHR14068">
    <property type="entry name" value="EUKARYOTIC TRANSLATION INITIATION FACTOR 3 EIF3 -RELATED"/>
    <property type="match status" value="1"/>
</dbReference>
<dbReference type="GO" id="GO:0033290">
    <property type="term" value="C:eukaryotic 48S preinitiation complex"/>
    <property type="evidence" value="ECO:0007669"/>
    <property type="project" value="UniProtKB-UniRule"/>
</dbReference>
<feature type="domain" description="Translation initiation factor beta propellor-like" evidence="8">
    <location>
        <begin position="599"/>
        <end position="656"/>
    </location>
</feature>